<keyword evidence="6" id="KW-0631">Potassium channel</keyword>
<dbReference type="InterPro" id="IPR007866">
    <property type="entry name" value="TRIC_channel"/>
</dbReference>
<keyword evidence="4" id="KW-0633">Potassium transport</keyword>
<evidence type="ECO:0000256" key="3">
    <source>
        <dbReference type="ARBA" id="ARBA00022448"/>
    </source>
</evidence>
<evidence type="ECO:0000256" key="1">
    <source>
        <dbReference type="ARBA" id="ARBA00004127"/>
    </source>
</evidence>
<evidence type="ECO:0000256" key="2">
    <source>
        <dbReference type="ARBA" id="ARBA00005766"/>
    </source>
</evidence>
<keyword evidence="10 12" id="KW-0472">Membrane</keyword>
<evidence type="ECO:0000256" key="10">
    <source>
        <dbReference type="ARBA" id="ARBA00023136"/>
    </source>
</evidence>
<dbReference type="Pfam" id="PF05197">
    <property type="entry name" value="TRIC"/>
    <property type="match status" value="1"/>
</dbReference>
<feature type="transmembrane region" description="Helical" evidence="12">
    <location>
        <begin position="182"/>
        <end position="200"/>
    </location>
</feature>
<evidence type="ECO:0000313" key="14">
    <source>
        <dbReference type="Proteomes" id="UP000005408"/>
    </source>
</evidence>
<keyword evidence="3" id="KW-0813">Transport</keyword>
<evidence type="ECO:0000256" key="7">
    <source>
        <dbReference type="ARBA" id="ARBA00022958"/>
    </source>
</evidence>
<evidence type="ECO:0000256" key="6">
    <source>
        <dbReference type="ARBA" id="ARBA00022826"/>
    </source>
</evidence>
<reference evidence="13" key="1">
    <citation type="submission" date="2022-08" db="UniProtKB">
        <authorList>
            <consortium name="EnsemblMetazoa"/>
        </authorList>
    </citation>
    <scope>IDENTIFICATION</scope>
    <source>
        <strain evidence="13">05x7-T-G4-1.051#20</strain>
    </source>
</reference>
<protein>
    <submittedName>
        <fullName evidence="13">Trimeric intracellular cation channel type B</fullName>
    </submittedName>
</protein>
<evidence type="ECO:0000313" key="13">
    <source>
        <dbReference type="EnsemblMetazoa" id="G109.2:cds"/>
    </source>
</evidence>
<feature type="transmembrane region" description="Helical" evidence="12">
    <location>
        <begin position="142"/>
        <end position="162"/>
    </location>
</feature>
<evidence type="ECO:0000256" key="5">
    <source>
        <dbReference type="ARBA" id="ARBA00022692"/>
    </source>
</evidence>
<dbReference type="GO" id="GO:0042802">
    <property type="term" value="F:identical protein binding"/>
    <property type="evidence" value="ECO:0007669"/>
    <property type="project" value="InterPro"/>
</dbReference>
<name>A0A8W8HTM1_MAGGI</name>
<keyword evidence="7" id="KW-0630">Potassium</keyword>
<proteinExistence type="inferred from homology"/>
<evidence type="ECO:0000256" key="4">
    <source>
        <dbReference type="ARBA" id="ARBA00022538"/>
    </source>
</evidence>
<dbReference type="GO" id="GO:0005267">
    <property type="term" value="F:potassium channel activity"/>
    <property type="evidence" value="ECO:0007669"/>
    <property type="project" value="UniProtKB-KW"/>
</dbReference>
<dbReference type="GO" id="GO:0016020">
    <property type="term" value="C:membrane"/>
    <property type="evidence" value="ECO:0007669"/>
    <property type="project" value="InterPro"/>
</dbReference>
<organism evidence="13 14">
    <name type="scientific">Magallana gigas</name>
    <name type="common">Pacific oyster</name>
    <name type="synonym">Crassostrea gigas</name>
    <dbReference type="NCBI Taxonomy" id="29159"/>
    <lineage>
        <taxon>Eukaryota</taxon>
        <taxon>Metazoa</taxon>
        <taxon>Spiralia</taxon>
        <taxon>Lophotrochozoa</taxon>
        <taxon>Mollusca</taxon>
        <taxon>Bivalvia</taxon>
        <taxon>Autobranchia</taxon>
        <taxon>Pteriomorphia</taxon>
        <taxon>Ostreida</taxon>
        <taxon>Ostreoidea</taxon>
        <taxon>Ostreidae</taxon>
        <taxon>Magallana</taxon>
    </lineage>
</organism>
<dbReference type="GO" id="GO:0012505">
    <property type="term" value="C:endomembrane system"/>
    <property type="evidence" value="ECO:0007669"/>
    <property type="project" value="UniProtKB-SubCell"/>
</dbReference>
<dbReference type="Proteomes" id="UP000005408">
    <property type="component" value="Unassembled WGS sequence"/>
</dbReference>
<keyword evidence="11" id="KW-0407">Ion channel</keyword>
<dbReference type="PANTHER" id="PTHR12454:SF11">
    <property type="entry name" value="GH25683P"/>
    <property type="match status" value="1"/>
</dbReference>
<keyword evidence="9" id="KW-0406">Ion transport</keyword>
<evidence type="ECO:0000256" key="12">
    <source>
        <dbReference type="SAM" id="Phobius"/>
    </source>
</evidence>
<evidence type="ECO:0000256" key="11">
    <source>
        <dbReference type="ARBA" id="ARBA00023303"/>
    </source>
</evidence>
<dbReference type="PANTHER" id="PTHR12454">
    <property type="entry name" value="TRIMERIC INTRACELLULAR CATION CHANNEL"/>
    <property type="match status" value="1"/>
</dbReference>
<evidence type="ECO:0000256" key="9">
    <source>
        <dbReference type="ARBA" id="ARBA00023065"/>
    </source>
</evidence>
<comment type="subcellular location">
    <subcellularLocation>
        <location evidence="1">Endomembrane system</location>
        <topology evidence="1">Multi-pass membrane protein</topology>
    </subcellularLocation>
</comment>
<keyword evidence="8 12" id="KW-1133">Transmembrane helix</keyword>
<dbReference type="AlphaFoldDB" id="A0A8W8HTM1"/>
<keyword evidence="5 12" id="KW-0812">Transmembrane</keyword>
<evidence type="ECO:0000256" key="8">
    <source>
        <dbReference type="ARBA" id="ARBA00022989"/>
    </source>
</evidence>
<feature type="transmembrane region" description="Helical" evidence="12">
    <location>
        <begin position="54"/>
        <end position="76"/>
    </location>
</feature>
<accession>A0A8W8HTM1</accession>
<sequence length="269" mass="30141">MDPQTFLDIATKVTKLKMYPYFDIAHYTLMCVAARDDVPANSSGGTVFSRKHPLSCWVSSMLLCFAGSLIANFLLGEPILTPFKDHKALLTASVVWYLVFYSPFDIVYKMVKFLPCKLAIAGLKEVQRAHKVYHGVVYTAKIYPNSVLIILFIGTIKGAGSGLMKTFERLVRGLWIPGTNEVLQPSFVTKACFLASLVFLMEKMNYITAPHALVYFGVVIFFVYFKLSALLLGIHDPFAPFENLFCAVFMGGMWDAMRRAVATEPKKND</sequence>
<comment type="similarity">
    <text evidence="2">Belongs to the TMEM38 family.</text>
</comment>
<feature type="transmembrane region" description="Helical" evidence="12">
    <location>
        <begin position="88"/>
        <end position="108"/>
    </location>
</feature>
<dbReference type="EnsemblMetazoa" id="G109.2">
    <property type="protein sequence ID" value="G109.2:cds"/>
    <property type="gene ID" value="G109"/>
</dbReference>
<feature type="transmembrane region" description="Helical" evidence="12">
    <location>
        <begin position="212"/>
        <end position="232"/>
    </location>
</feature>
<keyword evidence="14" id="KW-1185">Reference proteome</keyword>